<dbReference type="GO" id="GO:0005980">
    <property type="term" value="P:glycogen catabolic process"/>
    <property type="evidence" value="ECO:0007669"/>
    <property type="project" value="InterPro"/>
</dbReference>
<dbReference type="InterPro" id="IPR008928">
    <property type="entry name" value="6-hairpin_glycosidase_sf"/>
</dbReference>
<sequence>MMSTEPKSANRHILDEMKRFIPAEANRGVSFTNKEAAYYYTQSHVNDHAEHAEFEGLHLYKRQIFGGYELWADGQKLDNRQAEVWVYPYKLERKHGALTEELWMFDYANVLEIRLAGAQESIGIRLKGEQVRLTKEADGFAVFTAAAEEWTLAVGSASGLPVKVQQGIVSSGGAAGGFYIAAAKTAEEAAGRIQDIRRTGDARRKERMQRMETFLSENAYLEGGGDSFALALNWLHITMDQLVTRQQGDGIYAGLPWFNEYWGRDQFISLPGAVLVTGQFETARNILLSFAKYQNTDETSRYFGRVPNILAPENIDYHTTDGTPRFIIQLQEYVKYSGDTAVIPELYPAVMNSIEGAIRNWTDDKGYLLHDDNETWMDARDAELRSLSPRDTRANDIQALWYHQLLAGVYFAEYMNDSGSAARWSGIADRLKRYFEHDYRDAEHDYLADRLDRNDQPEFSIRPNQLFALDMIGDRDFVDRSVRTAWEELVYPWGTASLDRHHPNFHPYHLTEDYHKDEAYHNGAVWLWLNGIAMQRMIEAGQEETAFELFKNMNHQALNLGVVGGLCENMDAYPREGQSWAKLTGAYLQAWSNAEQLRVWVQYFLGIRPDMINRVLSLAPRLPREIEGLQTRVKVSDGSIGLVYEPGEEAQIYTYSFNGVGITAVIDIAPFEVLRVGVTAGSKLSITRTECELTAELADGTGSTLQKLKSLPSSERLKRQQDERRAFEGVKFAEPLTGKVHPVMEGRRKRRRE</sequence>
<feature type="domain" description="Glycogen debranching enzyme C-terminal" evidence="1">
    <location>
        <begin position="242"/>
        <end position="597"/>
    </location>
</feature>
<evidence type="ECO:0000313" key="3">
    <source>
        <dbReference type="Proteomes" id="UP000367750"/>
    </source>
</evidence>
<organism evidence="2 3">
    <name type="scientific">Paenibacillus spiritus</name>
    <dbReference type="NCBI Taxonomy" id="2496557"/>
    <lineage>
        <taxon>Bacteria</taxon>
        <taxon>Bacillati</taxon>
        <taxon>Bacillota</taxon>
        <taxon>Bacilli</taxon>
        <taxon>Bacillales</taxon>
        <taxon>Paenibacillaceae</taxon>
        <taxon>Paenibacillus</taxon>
    </lineage>
</organism>
<dbReference type="PANTHER" id="PTHR10569">
    <property type="entry name" value="GLYCOGEN DEBRANCHING ENZYME"/>
    <property type="match status" value="1"/>
</dbReference>
<dbReference type="Proteomes" id="UP000367750">
    <property type="component" value="Unassembled WGS sequence"/>
</dbReference>
<dbReference type="Pfam" id="PF06202">
    <property type="entry name" value="GDE_C"/>
    <property type="match status" value="1"/>
</dbReference>
<dbReference type="InterPro" id="IPR010401">
    <property type="entry name" value="AGL/Gdb1"/>
</dbReference>
<evidence type="ECO:0000313" key="2">
    <source>
        <dbReference type="EMBL" id="KAA9007571.1"/>
    </source>
</evidence>
<keyword evidence="3" id="KW-1185">Reference proteome</keyword>
<dbReference type="GO" id="GO:0004134">
    <property type="term" value="F:4-alpha-glucanotransferase activity"/>
    <property type="evidence" value="ECO:0007669"/>
    <property type="project" value="InterPro"/>
</dbReference>
<reference evidence="2 3" key="1">
    <citation type="submission" date="2019-09" db="EMBL/GenBank/DDBJ databases">
        <title>Bacillus ochoae sp. nov., Paenibacillus whitsoniae sp. nov., Paenibacillus spiritus sp. nov. Isolated from the Mars Exploration Rover during spacecraft assembly.</title>
        <authorList>
            <person name="Seuylemezian A."/>
            <person name="Vaishampayan P."/>
        </authorList>
    </citation>
    <scope>NUCLEOTIDE SEQUENCE [LARGE SCALE GENOMIC DNA]</scope>
    <source>
        <strain evidence="2 3">MER_111</strain>
    </source>
</reference>
<dbReference type="AlphaFoldDB" id="A0A5J5GHB5"/>
<dbReference type="EMBL" id="VYKK01000004">
    <property type="protein sequence ID" value="KAA9007571.1"/>
    <property type="molecule type" value="Genomic_DNA"/>
</dbReference>
<accession>A0A5J5GHB5</accession>
<gene>
    <name evidence="2" type="ORF">F4V43_03525</name>
</gene>
<proteinExistence type="predicted"/>
<evidence type="ECO:0000259" key="1">
    <source>
        <dbReference type="Pfam" id="PF06202"/>
    </source>
</evidence>
<dbReference type="GO" id="GO:0004135">
    <property type="term" value="F:amylo-alpha-1,6-glucosidase activity"/>
    <property type="evidence" value="ECO:0007669"/>
    <property type="project" value="InterPro"/>
</dbReference>
<name>A0A5J5GHB5_9BACL</name>
<dbReference type="PANTHER" id="PTHR10569:SF2">
    <property type="entry name" value="GLYCOGEN DEBRANCHING ENZYME"/>
    <property type="match status" value="1"/>
</dbReference>
<protein>
    <recommendedName>
        <fullName evidence="1">Glycogen debranching enzyme C-terminal domain-containing protein</fullName>
    </recommendedName>
</protein>
<dbReference type="Gene3D" id="1.50.10.10">
    <property type="match status" value="1"/>
</dbReference>
<comment type="caution">
    <text evidence="2">The sequence shown here is derived from an EMBL/GenBank/DDBJ whole genome shotgun (WGS) entry which is preliminary data.</text>
</comment>
<dbReference type="InterPro" id="IPR032790">
    <property type="entry name" value="GDE_C"/>
</dbReference>
<dbReference type="SUPFAM" id="SSF48208">
    <property type="entry name" value="Six-hairpin glycosidases"/>
    <property type="match status" value="1"/>
</dbReference>
<dbReference type="InterPro" id="IPR012341">
    <property type="entry name" value="6hp_glycosidase-like_sf"/>
</dbReference>
<dbReference type="OrthoDB" id="9759959at2"/>